<proteinExistence type="predicted"/>
<keyword evidence="2" id="KW-1185">Reference proteome</keyword>
<protein>
    <submittedName>
        <fullName evidence="1">Uncharacterized protein</fullName>
    </submittedName>
</protein>
<evidence type="ECO:0000313" key="2">
    <source>
        <dbReference type="Proteomes" id="UP000322214"/>
    </source>
</evidence>
<organism evidence="1 2">
    <name type="scientific">Mariniblastus fucicola</name>
    <dbReference type="NCBI Taxonomy" id="980251"/>
    <lineage>
        <taxon>Bacteria</taxon>
        <taxon>Pseudomonadati</taxon>
        <taxon>Planctomycetota</taxon>
        <taxon>Planctomycetia</taxon>
        <taxon>Pirellulales</taxon>
        <taxon>Pirellulaceae</taxon>
        <taxon>Mariniblastus</taxon>
    </lineage>
</organism>
<dbReference type="Gene3D" id="3.40.1410.10">
    <property type="entry name" value="Chorismate lyase-like"/>
    <property type="match status" value="1"/>
</dbReference>
<dbReference type="EMBL" id="CP042912">
    <property type="protein sequence ID" value="QEG24216.1"/>
    <property type="molecule type" value="Genomic_DNA"/>
</dbReference>
<accession>A0A5B9PHS7</accession>
<evidence type="ECO:0000313" key="1">
    <source>
        <dbReference type="EMBL" id="QEG24216.1"/>
    </source>
</evidence>
<reference evidence="1 2" key="1">
    <citation type="submission" date="2019-08" db="EMBL/GenBank/DDBJ databases">
        <title>Deep-cultivation of Planctomycetes and their phenomic and genomic characterization uncovers novel biology.</title>
        <authorList>
            <person name="Wiegand S."/>
            <person name="Jogler M."/>
            <person name="Boedeker C."/>
            <person name="Pinto D."/>
            <person name="Vollmers J."/>
            <person name="Rivas-Marin E."/>
            <person name="Kohn T."/>
            <person name="Peeters S.H."/>
            <person name="Heuer A."/>
            <person name="Rast P."/>
            <person name="Oberbeckmann S."/>
            <person name="Bunk B."/>
            <person name="Jeske O."/>
            <person name="Meyerdierks A."/>
            <person name="Storesund J.E."/>
            <person name="Kallscheuer N."/>
            <person name="Luecker S."/>
            <person name="Lage O.M."/>
            <person name="Pohl T."/>
            <person name="Merkel B.J."/>
            <person name="Hornburger P."/>
            <person name="Mueller R.-W."/>
            <person name="Bruemmer F."/>
            <person name="Labrenz M."/>
            <person name="Spormann A.M."/>
            <person name="Op den Camp H."/>
            <person name="Overmann J."/>
            <person name="Amann R."/>
            <person name="Jetten M.S.M."/>
            <person name="Mascher T."/>
            <person name="Medema M.H."/>
            <person name="Devos D.P."/>
            <person name="Kaster A.-K."/>
            <person name="Ovreas L."/>
            <person name="Rohde M."/>
            <person name="Galperin M.Y."/>
            <person name="Jogler C."/>
        </authorList>
    </citation>
    <scope>NUCLEOTIDE SEQUENCE [LARGE SCALE GENOMIC DNA]</scope>
    <source>
        <strain evidence="1 2">FC18</strain>
    </source>
</reference>
<dbReference type="KEGG" id="mff:MFFC18_41330"/>
<sequence length="187" mass="20909">MCADIVNPTELPQVELDELIGLFFPDTDSGVGVFHEVDASEMPADANRLLNHCEHMTVTIEDFHHGEVDVKVLEEHDSDTHYSRKILLTRKSDGGVVQYGIVRLDMSTLPQVVQDQIRERKIPLGRILISHDVMRAVRLEKLFRIEAGEELASCFGADPGADIFGRTAWMFCNGKPAIELLEIVNLG</sequence>
<dbReference type="AlphaFoldDB" id="A0A5B9PHS7"/>
<gene>
    <name evidence="1" type="ORF">MFFC18_41330</name>
</gene>
<dbReference type="InterPro" id="IPR028978">
    <property type="entry name" value="Chorismate_lyase_/UTRA_dom_sf"/>
</dbReference>
<dbReference type="Proteomes" id="UP000322214">
    <property type="component" value="Chromosome"/>
</dbReference>
<name>A0A5B9PHS7_9BACT</name>
<dbReference type="STRING" id="980251.GCA_001642875_00709"/>
<dbReference type="SUPFAM" id="SSF64288">
    <property type="entry name" value="Chorismate lyase-like"/>
    <property type="match status" value="1"/>
</dbReference>